<evidence type="ECO:0000256" key="3">
    <source>
        <dbReference type="ARBA" id="ARBA00022692"/>
    </source>
</evidence>
<feature type="transmembrane region" description="Helical" evidence="6">
    <location>
        <begin position="412"/>
        <end position="435"/>
    </location>
</feature>
<feature type="transmembrane region" description="Helical" evidence="6">
    <location>
        <begin position="214"/>
        <end position="235"/>
    </location>
</feature>
<dbReference type="Gene3D" id="1.20.1250.20">
    <property type="entry name" value="MFS general substrate transporter like domains"/>
    <property type="match status" value="2"/>
</dbReference>
<feature type="transmembrane region" description="Helical" evidence="6">
    <location>
        <begin position="241"/>
        <end position="261"/>
    </location>
</feature>
<evidence type="ECO:0000256" key="6">
    <source>
        <dbReference type="SAM" id="Phobius"/>
    </source>
</evidence>
<dbReference type="EMBL" id="RXNR01000046">
    <property type="protein sequence ID" value="RTQ90803.1"/>
    <property type="molecule type" value="Genomic_DNA"/>
</dbReference>
<dbReference type="InterPro" id="IPR011701">
    <property type="entry name" value="MFS"/>
</dbReference>
<keyword evidence="5 6" id="KW-0472">Membrane</keyword>
<dbReference type="InterPro" id="IPR005829">
    <property type="entry name" value="Sugar_transporter_CS"/>
</dbReference>
<evidence type="ECO:0000256" key="2">
    <source>
        <dbReference type="ARBA" id="ARBA00022448"/>
    </source>
</evidence>
<feature type="transmembrane region" description="Helical" evidence="6">
    <location>
        <begin position="183"/>
        <end position="202"/>
    </location>
</feature>
<evidence type="ECO:0000313" key="9">
    <source>
        <dbReference type="Proteomes" id="UP000276349"/>
    </source>
</evidence>
<feature type="transmembrane region" description="Helical" evidence="6">
    <location>
        <begin position="369"/>
        <end position="391"/>
    </location>
</feature>
<comment type="subcellular location">
    <subcellularLocation>
        <location evidence="1">Cell membrane</location>
        <topology evidence="1">Multi-pass membrane protein</topology>
    </subcellularLocation>
</comment>
<dbReference type="PANTHER" id="PTHR42718">
    <property type="entry name" value="MAJOR FACILITATOR SUPERFAMILY MULTIDRUG TRANSPORTER MFSC"/>
    <property type="match status" value="1"/>
</dbReference>
<organism evidence="8 9">
    <name type="scientific">Lysinibacillus telephonicus</name>
    <dbReference type="NCBI Taxonomy" id="1714840"/>
    <lineage>
        <taxon>Bacteria</taxon>
        <taxon>Bacillati</taxon>
        <taxon>Bacillota</taxon>
        <taxon>Bacilli</taxon>
        <taxon>Bacillales</taxon>
        <taxon>Bacillaceae</taxon>
        <taxon>Lysinibacillus</taxon>
    </lineage>
</organism>
<feature type="transmembrane region" description="Helical" evidence="6">
    <location>
        <begin position="96"/>
        <end position="116"/>
    </location>
</feature>
<evidence type="ECO:0000313" key="8">
    <source>
        <dbReference type="EMBL" id="RTQ90803.1"/>
    </source>
</evidence>
<sequence>MKNSSNPAMYETMIPNRKTSEISTIAILLAVIPGSFLSHFSAGLVNIALTDITNDFQISLSLSQWIVTAYLLSVMIFLPIMGKLSDQFGRKTIHNSGYIFFGIGVLFSFLSHSIIYLLLSRILQGIGAAMLQSVNMVIITENVPTEKRVKALGLIGTSVGIGGLLGAPVGGILINWFSWNTLFLIQLPFVLCALIVAIHFIPSDPRGTKIRFDFIGASLFAFSITLIVFVLSQIGEGIFHLKQVVIVGIGLLSLFTFIRWIKRYHSPFIELSIFKHPIVKIGSCIIIGSYAACFATIVVLPFYLRGVLEYSTTASGLLLMIYPLFLSFFGPISGAISARIGSYKVVQIALLFMIAAFTFFAFLNMDSPMWTIIVILAVLGISMGLLTSPNYDLIMENIPAAFLGSIGGTIALLRNLGMVVGTALGISIVNFSAIVPVTKWLTLDNIEEQISILNGFTNVFILFICILVVLFIQLKIVGRKIPS</sequence>
<dbReference type="InterPro" id="IPR036259">
    <property type="entry name" value="MFS_trans_sf"/>
</dbReference>
<feature type="transmembrane region" description="Helical" evidence="6">
    <location>
        <begin position="21"/>
        <end position="42"/>
    </location>
</feature>
<accession>A0A3S0JTE6</accession>
<feature type="transmembrane region" description="Helical" evidence="6">
    <location>
        <begin position="151"/>
        <end position="177"/>
    </location>
</feature>
<evidence type="ECO:0000256" key="4">
    <source>
        <dbReference type="ARBA" id="ARBA00022989"/>
    </source>
</evidence>
<dbReference type="InterPro" id="IPR020846">
    <property type="entry name" value="MFS_dom"/>
</dbReference>
<evidence type="ECO:0000256" key="5">
    <source>
        <dbReference type="ARBA" id="ARBA00023136"/>
    </source>
</evidence>
<dbReference type="PRINTS" id="PR01036">
    <property type="entry name" value="TCRTETB"/>
</dbReference>
<keyword evidence="3 6" id="KW-0812">Transmembrane</keyword>
<dbReference type="Pfam" id="PF07690">
    <property type="entry name" value="MFS_1"/>
    <property type="match status" value="1"/>
</dbReference>
<keyword evidence="9" id="KW-1185">Reference proteome</keyword>
<dbReference type="OrthoDB" id="102502at2"/>
<comment type="caution">
    <text evidence="8">The sequence shown here is derived from an EMBL/GenBank/DDBJ whole genome shotgun (WGS) entry which is preliminary data.</text>
</comment>
<dbReference type="PANTHER" id="PTHR42718:SF9">
    <property type="entry name" value="MAJOR FACILITATOR SUPERFAMILY MULTIDRUG TRANSPORTER MFSC"/>
    <property type="match status" value="1"/>
</dbReference>
<protein>
    <submittedName>
        <fullName evidence="8">MFS transporter</fullName>
    </submittedName>
</protein>
<dbReference type="RefSeq" id="WP_126295270.1">
    <property type="nucleotide sequence ID" value="NZ_CP155468.1"/>
</dbReference>
<dbReference type="GO" id="GO:0022857">
    <property type="term" value="F:transmembrane transporter activity"/>
    <property type="evidence" value="ECO:0007669"/>
    <property type="project" value="InterPro"/>
</dbReference>
<evidence type="ECO:0000259" key="7">
    <source>
        <dbReference type="PROSITE" id="PS50850"/>
    </source>
</evidence>
<proteinExistence type="predicted"/>
<keyword evidence="4 6" id="KW-1133">Transmembrane helix</keyword>
<feature type="transmembrane region" description="Helical" evidence="6">
    <location>
        <begin position="455"/>
        <end position="474"/>
    </location>
</feature>
<dbReference type="GO" id="GO:0005886">
    <property type="term" value="C:plasma membrane"/>
    <property type="evidence" value="ECO:0007669"/>
    <property type="project" value="UniProtKB-SubCell"/>
</dbReference>
<dbReference type="PROSITE" id="PS00216">
    <property type="entry name" value="SUGAR_TRANSPORT_1"/>
    <property type="match status" value="1"/>
</dbReference>
<name>A0A3S0JTE6_9BACI</name>
<feature type="domain" description="Major facilitator superfamily (MFS) profile" evidence="7">
    <location>
        <begin position="27"/>
        <end position="482"/>
    </location>
</feature>
<feature type="transmembrane region" description="Helical" evidence="6">
    <location>
        <begin position="345"/>
        <end position="363"/>
    </location>
</feature>
<keyword evidence="2" id="KW-0813">Transport</keyword>
<evidence type="ECO:0000256" key="1">
    <source>
        <dbReference type="ARBA" id="ARBA00004651"/>
    </source>
</evidence>
<dbReference type="AlphaFoldDB" id="A0A3S0JTE6"/>
<dbReference type="PROSITE" id="PS50850">
    <property type="entry name" value="MFS"/>
    <property type="match status" value="1"/>
</dbReference>
<dbReference type="Proteomes" id="UP000276349">
    <property type="component" value="Unassembled WGS sequence"/>
</dbReference>
<feature type="transmembrane region" description="Helical" evidence="6">
    <location>
        <begin position="281"/>
        <end position="304"/>
    </location>
</feature>
<dbReference type="CDD" id="cd17321">
    <property type="entry name" value="MFS_MMR_MDR_like"/>
    <property type="match status" value="1"/>
</dbReference>
<reference evidence="8 9" key="1">
    <citation type="submission" date="2018-12" db="EMBL/GenBank/DDBJ databases">
        <authorList>
            <person name="Yu L."/>
        </authorList>
    </citation>
    <scope>NUCLEOTIDE SEQUENCE [LARGE SCALE GENOMIC DNA]</scope>
    <source>
        <strain evidence="8 9">S5H2222</strain>
    </source>
</reference>
<feature type="transmembrane region" description="Helical" evidence="6">
    <location>
        <begin position="62"/>
        <end position="84"/>
    </location>
</feature>
<dbReference type="SUPFAM" id="SSF103473">
    <property type="entry name" value="MFS general substrate transporter"/>
    <property type="match status" value="1"/>
</dbReference>
<gene>
    <name evidence="8" type="ORF">EKG35_14455</name>
</gene>
<feature type="transmembrane region" description="Helical" evidence="6">
    <location>
        <begin position="316"/>
        <end position="338"/>
    </location>
</feature>